<evidence type="ECO:0000313" key="1">
    <source>
        <dbReference type="EMBL" id="GMN37580.1"/>
    </source>
</evidence>
<comment type="caution">
    <text evidence="1">The sequence shown here is derived from an EMBL/GenBank/DDBJ whole genome shotgun (WGS) entry which is preliminary data.</text>
</comment>
<proteinExistence type="predicted"/>
<evidence type="ECO:0000313" key="2">
    <source>
        <dbReference type="Proteomes" id="UP001187192"/>
    </source>
</evidence>
<keyword evidence="2" id="KW-1185">Reference proteome</keyword>
<name>A0AA87ZQF2_FICCA</name>
<reference evidence="1" key="1">
    <citation type="submission" date="2023-07" db="EMBL/GenBank/DDBJ databases">
        <title>draft genome sequence of fig (Ficus carica).</title>
        <authorList>
            <person name="Takahashi T."/>
            <person name="Nishimura K."/>
        </authorList>
    </citation>
    <scope>NUCLEOTIDE SEQUENCE</scope>
</reference>
<dbReference type="EMBL" id="BTGU01000007">
    <property type="protein sequence ID" value="GMN37580.1"/>
    <property type="molecule type" value="Genomic_DNA"/>
</dbReference>
<dbReference type="AlphaFoldDB" id="A0AA87ZQF2"/>
<accession>A0AA87ZQF2</accession>
<organism evidence="1 2">
    <name type="scientific">Ficus carica</name>
    <name type="common">Common fig</name>
    <dbReference type="NCBI Taxonomy" id="3494"/>
    <lineage>
        <taxon>Eukaryota</taxon>
        <taxon>Viridiplantae</taxon>
        <taxon>Streptophyta</taxon>
        <taxon>Embryophyta</taxon>
        <taxon>Tracheophyta</taxon>
        <taxon>Spermatophyta</taxon>
        <taxon>Magnoliopsida</taxon>
        <taxon>eudicotyledons</taxon>
        <taxon>Gunneridae</taxon>
        <taxon>Pentapetalae</taxon>
        <taxon>rosids</taxon>
        <taxon>fabids</taxon>
        <taxon>Rosales</taxon>
        <taxon>Moraceae</taxon>
        <taxon>Ficeae</taxon>
        <taxon>Ficus</taxon>
    </lineage>
</organism>
<gene>
    <name evidence="1" type="ORF">TIFTF001_006943</name>
</gene>
<protein>
    <submittedName>
        <fullName evidence="1">Uncharacterized protein</fullName>
    </submittedName>
</protein>
<dbReference type="Proteomes" id="UP001187192">
    <property type="component" value="Unassembled WGS sequence"/>
</dbReference>
<sequence>MGSASQLAQAWASSGAHSHVVRLGGMPGKLAQQVGPTGRVVLNGWARRLAHAGSISAHTGTGKPVSGLSHLTLHARLFGVKSTRAGCIWS</sequence>